<keyword evidence="8" id="KW-1185">Reference proteome</keyword>
<protein>
    <recommendedName>
        <fullName evidence="6">GDT1 family protein</fullName>
    </recommendedName>
</protein>
<comment type="caution">
    <text evidence="6">Lacks conserved residue(s) required for the propagation of feature annotation.</text>
</comment>
<gene>
    <name evidence="7" type="ORF">GCM10008942_14340</name>
</gene>
<feature type="transmembrane region" description="Helical" evidence="6">
    <location>
        <begin position="131"/>
        <end position="152"/>
    </location>
</feature>
<reference evidence="7 8" key="1">
    <citation type="journal article" date="2019" name="Int. J. Syst. Evol. Microbiol.">
        <title>The Global Catalogue of Microorganisms (GCM) 10K type strain sequencing project: providing services to taxonomists for standard genome sequencing and annotation.</title>
        <authorList>
            <consortium name="The Broad Institute Genomics Platform"/>
            <consortium name="The Broad Institute Genome Sequencing Center for Infectious Disease"/>
            <person name="Wu L."/>
            <person name="Ma J."/>
        </authorList>
    </citation>
    <scope>NUCLEOTIDE SEQUENCE [LARGE SCALE GENOMIC DNA]</scope>
    <source>
        <strain evidence="7 8">JCM 15089</strain>
    </source>
</reference>
<keyword evidence="5 6" id="KW-0472">Membrane</keyword>
<feature type="transmembrane region" description="Helical" evidence="6">
    <location>
        <begin position="38"/>
        <end position="60"/>
    </location>
</feature>
<accession>A0ABN1EHX0</accession>
<name>A0ABN1EHX0_9PROT</name>
<comment type="caution">
    <text evidence="7">The sequence shown here is derived from an EMBL/GenBank/DDBJ whole genome shotgun (WGS) entry which is preliminary data.</text>
</comment>
<keyword evidence="4 6" id="KW-1133">Transmembrane helix</keyword>
<dbReference type="PANTHER" id="PTHR12608">
    <property type="entry name" value="TRANSMEMBRANE PROTEIN HTP-1 RELATED"/>
    <property type="match status" value="1"/>
</dbReference>
<dbReference type="Pfam" id="PF01169">
    <property type="entry name" value="GDT1"/>
    <property type="match status" value="2"/>
</dbReference>
<evidence type="ECO:0000256" key="2">
    <source>
        <dbReference type="ARBA" id="ARBA00009190"/>
    </source>
</evidence>
<comment type="similarity">
    <text evidence="2 6">Belongs to the GDT1 family.</text>
</comment>
<evidence type="ECO:0000256" key="4">
    <source>
        <dbReference type="ARBA" id="ARBA00022989"/>
    </source>
</evidence>
<evidence type="ECO:0000256" key="3">
    <source>
        <dbReference type="ARBA" id="ARBA00022692"/>
    </source>
</evidence>
<dbReference type="Proteomes" id="UP001499951">
    <property type="component" value="Unassembled WGS sequence"/>
</dbReference>
<dbReference type="InterPro" id="IPR001727">
    <property type="entry name" value="GDT1-like"/>
</dbReference>
<keyword evidence="3 6" id="KW-0812">Transmembrane</keyword>
<dbReference type="PANTHER" id="PTHR12608:SF1">
    <property type="entry name" value="TRANSMEMBRANE PROTEIN 165"/>
    <property type="match status" value="1"/>
</dbReference>
<evidence type="ECO:0000256" key="6">
    <source>
        <dbReference type="RuleBase" id="RU365102"/>
    </source>
</evidence>
<organism evidence="7 8">
    <name type="scientific">Rhizomicrobium electricum</name>
    <dbReference type="NCBI Taxonomy" id="480070"/>
    <lineage>
        <taxon>Bacteria</taxon>
        <taxon>Pseudomonadati</taxon>
        <taxon>Pseudomonadota</taxon>
        <taxon>Alphaproteobacteria</taxon>
        <taxon>Micropepsales</taxon>
        <taxon>Micropepsaceae</taxon>
        <taxon>Rhizomicrobium</taxon>
    </lineage>
</organism>
<proteinExistence type="inferred from homology"/>
<feature type="transmembrane region" description="Helical" evidence="6">
    <location>
        <begin position="67"/>
        <end position="85"/>
    </location>
</feature>
<evidence type="ECO:0000313" key="7">
    <source>
        <dbReference type="EMBL" id="GAA0566974.1"/>
    </source>
</evidence>
<feature type="transmembrane region" description="Helical" evidence="6">
    <location>
        <begin position="164"/>
        <end position="185"/>
    </location>
</feature>
<comment type="subcellular location">
    <subcellularLocation>
        <location evidence="1 6">Membrane</location>
        <topology evidence="1 6">Multi-pass membrane protein</topology>
    </subcellularLocation>
</comment>
<dbReference type="RefSeq" id="WP_166933059.1">
    <property type="nucleotide sequence ID" value="NZ_BAAADD010000003.1"/>
</dbReference>
<evidence type="ECO:0000256" key="5">
    <source>
        <dbReference type="ARBA" id="ARBA00023136"/>
    </source>
</evidence>
<dbReference type="EMBL" id="BAAADD010000003">
    <property type="protein sequence ID" value="GAA0566974.1"/>
    <property type="molecule type" value="Genomic_DNA"/>
</dbReference>
<evidence type="ECO:0000313" key="8">
    <source>
        <dbReference type="Proteomes" id="UP001499951"/>
    </source>
</evidence>
<sequence length="187" mass="19747">MEAFLVTLGAVGVAEIGDRTQLLALMLAACYRKPVPILLGIVAATLVNHLAAGAIGILLADFLQPRILDTIVAISLFVMAGWTLIPDKDGMKPDCSARNVFLATLWIFFMTEIGDKTQIVTTTLAAGYHSLIPVVAGSTLGLLAADAPVVFLGNAFAHRLPLKLIRMVAAAIFAVLAIFFAIKAFGV</sequence>
<evidence type="ECO:0000256" key="1">
    <source>
        <dbReference type="ARBA" id="ARBA00004141"/>
    </source>
</evidence>